<reference evidence="12" key="2">
    <citation type="journal article" date="2015" name="F1000Prime Rep">
        <title>Structure and mechanism of ABC transporters.</title>
        <authorList>
            <person name="Wilkens S."/>
        </authorList>
    </citation>
    <scope>NUCLEOTIDE SEQUENCE</scope>
</reference>
<dbReference type="Proteomes" id="UP000675920">
    <property type="component" value="Unplaced"/>
</dbReference>
<evidence type="ECO:0000313" key="11">
    <source>
        <dbReference type="Proteomes" id="UP000675920"/>
    </source>
</evidence>
<evidence type="ECO:0000256" key="5">
    <source>
        <dbReference type="ARBA" id="ARBA00022856"/>
    </source>
</evidence>
<organism evidence="11 12">
    <name type="scientific">Derxia gummosa DSM 723</name>
    <dbReference type="NCBI Taxonomy" id="1121388"/>
    <lineage>
        <taxon>Bacteria</taxon>
        <taxon>Pseudomonadati</taxon>
        <taxon>Pseudomonadota</taxon>
        <taxon>Betaproteobacteria</taxon>
        <taxon>Burkholderiales</taxon>
        <taxon>Alcaligenaceae</taxon>
        <taxon>Derxia</taxon>
    </lineage>
</organism>
<dbReference type="InterPro" id="IPR035906">
    <property type="entry name" value="MetI-like_sf"/>
</dbReference>
<evidence type="ECO:0000256" key="2">
    <source>
        <dbReference type="ARBA" id="ARBA00022448"/>
    </source>
</evidence>
<evidence type="ECO:0000256" key="8">
    <source>
        <dbReference type="ARBA" id="ARBA00023136"/>
    </source>
</evidence>
<dbReference type="GO" id="GO:0005886">
    <property type="term" value="C:plasma membrane"/>
    <property type="evidence" value="ECO:0007669"/>
    <property type="project" value="UniProtKB-SubCell"/>
</dbReference>
<dbReference type="OrthoDB" id="9783218at2"/>
<evidence type="ECO:0000259" key="10">
    <source>
        <dbReference type="PROSITE" id="PS50928"/>
    </source>
</evidence>
<keyword evidence="4 9" id="KW-0812">Transmembrane</keyword>
<dbReference type="PROSITE" id="PS50928">
    <property type="entry name" value="ABC_TM1"/>
    <property type="match status" value="1"/>
</dbReference>
<sequence>MKIVILWTDAVMFALVIAVLGYVALVRATPHLAQTWRRAFRNATGAVTATVLLLFVAVGLLDSLHYRPLLPQSTAAAPVFTPVTYSALDALLQTLADSRERSYSAPLAWQGFQKEAVPGEGGEVLRDFPRLDHGGAHLADPDAQWAGDVTRRALGGLALGGLAAVLAAALATALVARGQEHARNPFATAWADILARRTDFPVRAVIATLAVVAFIAGPVIALAGHYHVLGTDRTGQDLLMLALKSIRTALVIGTMTTLVTLPIAVGLGILAGYLRGWVDEVVQYVYTVINSIPYVLLIAAAVLILLIFIDRNAALFATQAERTDARLFFLCVILGMTSWTELCRLVRGEVLKLRELEYVQAAQAFGTSTWRIMTAHLLPNVMHLILINIVISFSGLVLAEAVLTYVGVGVDPTMASFGSLINTSRSELARDPVIWWTLATAFGFMFTLVLSANLFSDAVRDAFDPRSVRR</sequence>
<feature type="transmembrane region" description="Helical" evidence="9">
    <location>
        <begin position="433"/>
        <end position="456"/>
    </location>
</feature>
<keyword evidence="5" id="KW-0571">Peptide transport</keyword>
<feature type="transmembrane region" description="Helical" evidence="9">
    <location>
        <begin position="39"/>
        <end position="61"/>
    </location>
</feature>
<dbReference type="GO" id="GO:0015031">
    <property type="term" value="P:protein transport"/>
    <property type="evidence" value="ECO:0007669"/>
    <property type="project" value="UniProtKB-KW"/>
</dbReference>
<evidence type="ECO:0000256" key="7">
    <source>
        <dbReference type="ARBA" id="ARBA00022989"/>
    </source>
</evidence>
<comment type="similarity">
    <text evidence="9">Belongs to the binding-protein-dependent transport system permease family.</text>
</comment>
<protein>
    <submittedName>
        <fullName evidence="12">ABC transporter permease</fullName>
    </submittedName>
</protein>
<feature type="transmembrane region" description="Helical" evidence="9">
    <location>
        <begin position="153"/>
        <end position="176"/>
    </location>
</feature>
<dbReference type="InterPro" id="IPR050366">
    <property type="entry name" value="BP-dependent_transpt_permease"/>
</dbReference>
<evidence type="ECO:0000256" key="3">
    <source>
        <dbReference type="ARBA" id="ARBA00022475"/>
    </source>
</evidence>
<dbReference type="RefSeq" id="WP_028312967.1">
    <property type="nucleotide sequence ID" value="NZ_KI519499.1"/>
</dbReference>
<keyword evidence="7 9" id="KW-1133">Transmembrane helix</keyword>
<evidence type="ECO:0000256" key="6">
    <source>
        <dbReference type="ARBA" id="ARBA00022927"/>
    </source>
</evidence>
<feature type="domain" description="ABC transmembrane type-1" evidence="10">
    <location>
        <begin position="246"/>
        <end position="456"/>
    </location>
</feature>
<dbReference type="PANTHER" id="PTHR43386">
    <property type="entry name" value="OLIGOPEPTIDE TRANSPORT SYSTEM PERMEASE PROTEIN APPC"/>
    <property type="match status" value="1"/>
</dbReference>
<keyword evidence="11" id="KW-1185">Reference proteome</keyword>
<reference evidence="12" key="1">
    <citation type="journal article" date="2014" name="J. Gen. Physiol.">
        <title>Structural diversity of ABC transporters.</title>
        <authorList>
            <person name="ter Beek J."/>
            <person name="Guskov A."/>
            <person name="Slotboom D.J."/>
        </authorList>
    </citation>
    <scope>NUCLEOTIDE SEQUENCE</scope>
</reference>
<dbReference type="GO" id="GO:0055085">
    <property type="term" value="P:transmembrane transport"/>
    <property type="evidence" value="ECO:0007669"/>
    <property type="project" value="InterPro"/>
</dbReference>
<name>A0A8B6X7T7_9BURK</name>
<dbReference type="InterPro" id="IPR000515">
    <property type="entry name" value="MetI-like"/>
</dbReference>
<dbReference type="Gene3D" id="1.10.3720.10">
    <property type="entry name" value="MetI-like"/>
    <property type="match status" value="1"/>
</dbReference>
<keyword evidence="2 9" id="KW-0813">Transport</keyword>
<feature type="transmembrane region" description="Helical" evidence="9">
    <location>
        <begin position="6"/>
        <end position="27"/>
    </location>
</feature>
<evidence type="ECO:0000256" key="4">
    <source>
        <dbReference type="ARBA" id="ARBA00022692"/>
    </source>
</evidence>
<dbReference type="PANTHER" id="PTHR43386:SF24">
    <property type="entry name" value="OLIGOPEPTIDE TRANSPORT SYSTEM PERMEASE PROTEIN AMID"/>
    <property type="match status" value="1"/>
</dbReference>
<reference evidence="12" key="3">
    <citation type="submission" date="2025-08" db="UniProtKB">
        <authorList>
            <consortium name="RefSeq"/>
        </authorList>
    </citation>
    <scope>IDENTIFICATION</scope>
</reference>
<feature type="transmembrane region" description="Helical" evidence="9">
    <location>
        <begin position="284"/>
        <end position="307"/>
    </location>
</feature>
<feature type="transmembrane region" description="Helical" evidence="9">
    <location>
        <begin position="381"/>
        <end position="406"/>
    </location>
</feature>
<evidence type="ECO:0000256" key="1">
    <source>
        <dbReference type="ARBA" id="ARBA00004651"/>
    </source>
</evidence>
<dbReference type="AlphaFoldDB" id="A0A8B6X7T7"/>
<keyword evidence="6" id="KW-0653">Protein transport</keyword>
<evidence type="ECO:0000313" key="12">
    <source>
        <dbReference type="RefSeq" id="WP_028312967.1"/>
    </source>
</evidence>
<feature type="transmembrane region" description="Helical" evidence="9">
    <location>
        <begin position="204"/>
        <end position="228"/>
    </location>
</feature>
<accession>A0A8B6X7T7</accession>
<evidence type="ECO:0000256" key="9">
    <source>
        <dbReference type="RuleBase" id="RU363032"/>
    </source>
</evidence>
<proteinExistence type="inferred from homology"/>
<keyword evidence="3" id="KW-1003">Cell membrane</keyword>
<dbReference type="SUPFAM" id="SSF161098">
    <property type="entry name" value="MetI-like"/>
    <property type="match status" value="1"/>
</dbReference>
<dbReference type="Pfam" id="PF00528">
    <property type="entry name" value="BPD_transp_1"/>
    <property type="match status" value="1"/>
</dbReference>
<comment type="subcellular location">
    <subcellularLocation>
        <location evidence="1 9">Cell membrane</location>
        <topology evidence="1 9">Multi-pass membrane protein</topology>
    </subcellularLocation>
</comment>
<dbReference type="CDD" id="cd06261">
    <property type="entry name" value="TM_PBP2"/>
    <property type="match status" value="1"/>
</dbReference>
<dbReference type="GO" id="GO:0015833">
    <property type="term" value="P:peptide transport"/>
    <property type="evidence" value="ECO:0007669"/>
    <property type="project" value="UniProtKB-KW"/>
</dbReference>
<keyword evidence="8 9" id="KW-0472">Membrane</keyword>
<feature type="transmembrane region" description="Helical" evidence="9">
    <location>
        <begin position="248"/>
        <end position="272"/>
    </location>
</feature>